<dbReference type="EMBL" id="FQWH01000001">
    <property type="protein sequence ID" value="SHF99112.1"/>
    <property type="molecule type" value="Genomic_DNA"/>
</dbReference>
<gene>
    <name evidence="1" type="ORF">SAMN05444388_101265</name>
</gene>
<reference evidence="1 2" key="1">
    <citation type="submission" date="2016-11" db="EMBL/GenBank/DDBJ databases">
        <authorList>
            <person name="Jaros S."/>
            <person name="Januszkiewicz K."/>
            <person name="Wedrychowicz H."/>
        </authorList>
    </citation>
    <scope>NUCLEOTIDE SEQUENCE [LARGE SCALE GENOMIC DNA]</scope>
    <source>
        <strain evidence="1 2">DSM 6792</strain>
    </source>
</reference>
<dbReference type="Proteomes" id="UP000184112">
    <property type="component" value="Unassembled WGS sequence"/>
</dbReference>
<organism evidence="1 2">
    <name type="scientific">Flavobacterium johnsoniae</name>
    <name type="common">Cytophaga johnsonae</name>
    <dbReference type="NCBI Taxonomy" id="986"/>
    <lineage>
        <taxon>Bacteria</taxon>
        <taxon>Pseudomonadati</taxon>
        <taxon>Bacteroidota</taxon>
        <taxon>Flavobacteriia</taxon>
        <taxon>Flavobacteriales</taxon>
        <taxon>Flavobacteriaceae</taxon>
        <taxon>Flavobacterium</taxon>
    </lineage>
</organism>
<protein>
    <submittedName>
        <fullName evidence="1">Uncharacterized protein</fullName>
    </submittedName>
</protein>
<evidence type="ECO:0000313" key="1">
    <source>
        <dbReference type="EMBL" id="SHF99112.1"/>
    </source>
</evidence>
<sequence length="42" mass="5120">MCSEIDFLKTQLTHFKQNTLFLEFSKLYFKGRKKLQAFFVEN</sequence>
<evidence type="ECO:0000313" key="2">
    <source>
        <dbReference type="Proteomes" id="UP000184112"/>
    </source>
</evidence>
<proteinExistence type="predicted"/>
<name>A0A1M5G6N0_FLAJO</name>
<accession>A0A1M5G6N0</accession>
<dbReference type="AlphaFoldDB" id="A0A1M5G6N0"/>